<keyword evidence="3" id="KW-0863">Zinc-finger</keyword>
<accession>A0A9W6XP37</accession>
<dbReference type="GO" id="GO:0005634">
    <property type="term" value="C:nucleus"/>
    <property type="evidence" value="ECO:0007669"/>
    <property type="project" value="UniProtKB-SubCell"/>
</dbReference>
<sequence length="288" mass="31987">MVWIQSCFAKASEWLKITSEWLMIKLPTLLAPFAAVTTDLSGQQYLKLSLVAPTLYSIRKHFSRNDLFATHVAVAGEEAYVVETKVMMNECRIINLTLFNEHSSDLKNGELVWVAYLAPRVGKRMSHLSATDIQDAVDGLLTAVRVLVEEAEGVSVYQTPVQRALYTPIEIIQVADGFMTDIFGPDEAPRQQTDIEKDCADESTLYLSGIKTALSTDDPLMWWHINRTKYPNLSRFARKCLGGVATSVPYERAFSTSGNILTVKRRALAPSLLSDLVLIASNGGIENL</sequence>
<dbReference type="InterPro" id="IPR052035">
    <property type="entry name" value="ZnF_BED_domain_contain"/>
</dbReference>
<dbReference type="PANTHER" id="PTHR46481:SF10">
    <property type="entry name" value="ZINC FINGER BED DOMAIN-CONTAINING PROTEIN 39"/>
    <property type="match status" value="1"/>
</dbReference>
<dbReference type="InterPro" id="IPR008906">
    <property type="entry name" value="HATC_C_dom"/>
</dbReference>
<name>A0A9W6XP37_9STRA</name>
<dbReference type="InterPro" id="IPR012337">
    <property type="entry name" value="RNaseH-like_sf"/>
</dbReference>
<evidence type="ECO:0000256" key="1">
    <source>
        <dbReference type="ARBA" id="ARBA00004123"/>
    </source>
</evidence>
<comment type="subcellular location">
    <subcellularLocation>
        <location evidence="1">Nucleus</location>
    </subcellularLocation>
</comment>
<dbReference type="Proteomes" id="UP001165121">
    <property type="component" value="Unassembled WGS sequence"/>
</dbReference>
<reference evidence="7" key="1">
    <citation type="submission" date="2023-04" db="EMBL/GenBank/DDBJ databases">
        <title>Phytophthora fragariaefolia NBRC 109709.</title>
        <authorList>
            <person name="Ichikawa N."/>
            <person name="Sato H."/>
            <person name="Tonouchi N."/>
        </authorList>
    </citation>
    <scope>NUCLEOTIDE SEQUENCE</scope>
    <source>
        <strain evidence="7">NBRC 109709</strain>
    </source>
</reference>
<dbReference type="Pfam" id="PF05699">
    <property type="entry name" value="Dimer_Tnp_hAT"/>
    <property type="match status" value="1"/>
</dbReference>
<keyword evidence="5" id="KW-0539">Nucleus</keyword>
<keyword evidence="2" id="KW-0479">Metal-binding</keyword>
<protein>
    <submittedName>
        <fullName evidence="7">Unnamed protein product</fullName>
    </submittedName>
</protein>
<dbReference type="GO" id="GO:0008270">
    <property type="term" value="F:zinc ion binding"/>
    <property type="evidence" value="ECO:0007669"/>
    <property type="project" value="UniProtKB-KW"/>
</dbReference>
<dbReference type="OrthoDB" id="1607513at2759"/>
<comment type="caution">
    <text evidence="7">The sequence shown here is derived from an EMBL/GenBank/DDBJ whole genome shotgun (WGS) entry which is preliminary data.</text>
</comment>
<evidence type="ECO:0000256" key="4">
    <source>
        <dbReference type="ARBA" id="ARBA00022833"/>
    </source>
</evidence>
<evidence type="ECO:0000256" key="2">
    <source>
        <dbReference type="ARBA" id="ARBA00022723"/>
    </source>
</evidence>
<proteinExistence type="predicted"/>
<keyword evidence="4" id="KW-0862">Zinc</keyword>
<feature type="domain" description="HAT C-terminal dimerisation" evidence="6">
    <location>
        <begin position="217"/>
        <end position="281"/>
    </location>
</feature>
<evidence type="ECO:0000256" key="3">
    <source>
        <dbReference type="ARBA" id="ARBA00022771"/>
    </source>
</evidence>
<organism evidence="7 8">
    <name type="scientific">Phytophthora fragariaefolia</name>
    <dbReference type="NCBI Taxonomy" id="1490495"/>
    <lineage>
        <taxon>Eukaryota</taxon>
        <taxon>Sar</taxon>
        <taxon>Stramenopiles</taxon>
        <taxon>Oomycota</taxon>
        <taxon>Peronosporomycetes</taxon>
        <taxon>Peronosporales</taxon>
        <taxon>Peronosporaceae</taxon>
        <taxon>Phytophthora</taxon>
    </lineage>
</organism>
<dbReference type="EMBL" id="BSXT01001449">
    <property type="protein sequence ID" value="GMF42487.1"/>
    <property type="molecule type" value="Genomic_DNA"/>
</dbReference>
<gene>
    <name evidence="7" type="ORF">Pfra01_001392800</name>
</gene>
<dbReference type="GO" id="GO:0046983">
    <property type="term" value="F:protein dimerization activity"/>
    <property type="evidence" value="ECO:0007669"/>
    <property type="project" value="InterPro"/>
</dbReference>
<keyword evidence="8" id="KW-1185">Reference proteome</keyword>
<dbReference type="SUPFAM" id="SSF53098">
    <property type="entry name" value="Ribonuclease H-like"/>
    <property type="match status" value="1"/>
</dbReference>
<evidence type="ECO:0000313" key="7">
    <source>
        <dbReference type="EMBL" id="GMF42487.1"/>
    </source>
</evidence>
<evidence type="ECO:0000256" key="5">
    <source>
        <dbReference type="ARBA" id="ARBA00023242"/>
    </source>
</evidence>
<evidence type="ECO:0000259" key="6">
    <source>
        <dbReference type="Pfam" id="PF05699"/>
    </source>
</evidence>
<dbReference type="AlphaFoldDB" id="A0A9W6XP37"/>
<evidence type="ECO:0000313" key="8">
    <source>
        <dbReference type="Proteomes" id="UP001165121"/>
    </source>
</evidence>
<dbReference type="PANTHER" id="PTHR46481">
    <property type="entry name" value="ZINC FINGER BED DOMAIN-CONTAINING PROTEIN 4"/>
    <property type="match status" value="1"/>
</dbReference>